<evidence type="ECO:0000256" key="9">
    <source>
        <dbReference type="SAM" id="MobiDB-lite"/>
    </source>
</evidence>
<evidence type="ECO:0000256" key="6">
    <source>
        <dbReference type="ARBA" id="ARBA00022927"/>
    </source>
</evidence>
<keyword evidence="5" id="KW-0571">Peptide transport</keyword>
<evidence type="ECO:0000313" key="12">
    <source>
        <dbReference type="Proteomes" id="UP000800235"/>
    </source>
</evidence>
<feature type="region of interest" description="Disordered" evidence="9">
    <location>
        <begin position="1"/>
        <end position="37"/>
    </location>
</feature>
<evidence type="ECO:0000256" key="5">
    <source>
        <dbReference type="ARBA" id="ARBA00022856"/>
    </source>
</evidence>
<dbReference type="InterPro" id="IPR004813">
    <property type="entry name" value="OPT"/>
</dbReference>
<feature type="transmembrane region" description="Helical" evidence="10">
    <location>
        <begin position="601"/>
        <end position="624"/>
    </location>
</feature>
<evidence type="ECO:0000256" key="4">
    <source>
        <dbReference type="ARBA" id="ARBA00022692"/>
    </source>
</evidence>
<feature type="transmembrane region" description="Helical" evidence="10">
    <location>
        <begin position="671"/>
        <end position="690"/>
    </location>
</feature>
<feature type="transmembrane region" description="Helical" evidence="10">
    <location>
        <begin position="518"/>
        <end position="542"/>
    </location>
</feature>
<keyword evidence="4 10" id="KW-0812">Transmembrane</keyword>
<comment type="subcellular location">
    <subcellularLocation>
        <location evidence="1">Membrane</location>
        <topology evidence="1">Multi-pass membrane protein</topology>
    </subcellularLocation>
</comment>
<comment type="caution">
    <text evidence="11">The sequence shown here is derived from an EMBL/GenBank/DDBJ whole genome shotgun (WGS) entry which is preliminary data.</text>
</comment>
<dbReference type="AlphaFoldDB" id="A0A9P4NVG5"/>
<dbReference type="Pfam" id="PF03169">
    <property type="entry name" value="OPT"/>
    <property type="match status" value="1"/>
</dbReference>
<proteinExistence type="inferred from homology"/>
<evidence type="ECO:0000256" key="3">
    <source>
        <dbReference type="ARBA" id="ARBA00022448"/>
    </source>
</evidence>
<dbReference type="Proteomes" id="UP000800235">
    <property type="component" value="Unassembled WGS sequence"/>
</dbReference>
<keyword evidence="12" id="KW-1185">Reference proteome</keyword>
<evidence type="ECO:0000313" key="11">
    <source>
        <dbReference type="EMBL" id="KAF2433045.1"/>
    </source>
</evidence>
<dbReference type="InterPro" id="IPR004648">
    <property type="entry name" value="Oligpept_transpt"/>
</dbReference>
<protein>
    <submittedName>
        <fullName evidence="11">Small oligopeptide transporter, OPT family</fullName>
    </submittedName>
</protein>
<feature type="transmembrane region" description="Helical" evidence="10">
    <location>
        <begin position="368"/>
        <end position="390"/>
    </location>
</feature>
<dbReference type="PANTHER" id="PTHR22601">
    <property type="entry name" value="ISP4 LIKE PROTEIN"/>
    <property type="match status" value="1"/>
</dbReference>
<dbReference type="NCBIfam" id="TIGR00727">
    <property type="entry name" value="ISP4_OPT"/>
    <property type="match status" value="1"/>
</dbReference>
<organism evidence="11 12">
    <name type="scientific">Tothia fuscella</name>
    <dbReference type="NCBI Taxonomy" id="1048955"/>
    <lineage>
        <taxon>Eukaryota</taxon>
        <taxon>Fungi</taxon>
        <taxon>Dikarya</taxon>
        <taxon>Ascomycota</taxon>
        <taxon>Pezizomycotina</taxon>
        <taxon>Dothideomycetes</taxon>
        <taxon>Pleosporomycetidae</taxon>
        <taxon>Venturiales</taxon>
        <taxon>Cylindrosympodiaceae</taxon>
        <taxon>Tothia</taxon>
    </lineage>
</organism>
<evidence type="ECO:0000256" key="1">
    <source>
        <dbReference type="ARBA" id="ARBA00004141"/>
    </source>
</evidence>
<evidence type="ECO:0000256" key="7">
    <source>
        <dbReference type="ARBA" id="ARBA00022989"/>
    </source>
</evidence>
<feature type="transmembrane region" description="Helical" evidence="10">
    <location>
        <begin position="492"/>
        <end position="512"/>
    </location>
</feature>
<feature type="transmembrane region" description="Helical" evidence="10">
    <location>
        <begin position="719"/>
        <end position="736"/>
    </location>
</feature>
<feature type="transmembrane region" description="Helical" evidence="10">
    <location>
        <begin position="136"/>
        <end position="156"/>
    </location>
</feature>
<keyword evidence="7 10" id="KW-1133">Transmembrane helix</keyword>
<sequence length="813" mass="91530">MHRFRKDKSDASPVISERKVGSSGLKDAKGVPNSSPDDVVEHELSDFADMHAWDPNLDHKKLYAIQDAVHQHDIEAERYLEREIEENSPYPEVVAAVQNWDDSSLPANTVRTWIIGLMFVTVGSGMNMLFSLRQPTIAIGMLVALISSYPVGLLFAKVLPTHKFNTFGLKWSLNPGPFNRKEHCLIVVMANVSFAGGAAYSTFAIEAMRGFYNINFGVGFAFLLTFGTQLSGIALAGIYRKFLVYPGSIIYPSVLPTTALFNTLHDERDVSNPAMTNGWRISRFRYYFYVLTGAFLWYWFPGWIFQGLSVIAWVTWIKPQSPIINQLFGGFTGVSLGAPFTGFTLDWTMVASYFISPLTVPWHSLANTLISLILWVWITATAVHYSGAWYSDYLPMSDSNSYDNTGKEYNVSRILKPDFTLDVEAYKAYSPIFLSTTFAMQYGLSFAATIALIVHTGLYHGKDLWKRLIHNNTEPQDVHYRLQLKYKQVPNWWYHILSAIMVTVGFICVLHWPTQLPWWGYVLAIAMAAFFLIPIGLIVAIYNIWIGLNVVCDVIISYALPGKPIAMLVFRSLSYNTLAQAVSFSEALKIGMYMKVPPRTLFVGQIVATIWSCIVQVGVLFWAFGNIEGICTEEQKNRYTCPNGKVFFQNSVVWSVIGPSRIFKASSTYGLLNWFWLAGAVVPAILYLLARKFPRSPTRFLHGPILFGGVQQIPPAVPMNYLMWILVGFLFSKVIRDRYRGWWLQYNYLTSAALDAGLALCTILIFLTLQLTQTEPPKWWGNNIVGSTLDNKGEAVRKTLAPGETFGPAPGTW</sequence>
<evidence type="ECO:0000256" key="2">
    <source>
        <dbReference type="ARBA" id="ARBA00008807"/>
    </source>
</evidence>
<name>A0A9P4NVG5_9PEZI</name>
<dbReference type="GO" id="GO:0015031">
    <property type="term" value="P:protein transport"/>
    <property type="evidence" value="ECO:0007669"/>
    <property type="project" value="UniProtKB-KW"/>
</dbReference>
<comment type="similarity">
    <text evidence="2">Belongs to the oligopeptide OPT transporter family.</text>
</comment>
<dbReference type="GO" id="GO:0035673">
    <property type="term" value="F:oligopeptide transmembrane transporter activity"/>
    <property type="evidence" value="ECO:0007669"/>
    <property type="project" value="InterPro"/>
</dbReference>
<feature type="transmembrane region" description="Helical" evidence="10">
    <location>
        <begin position="439"/>
        <end position="459"/>
    </location>
</feature>
<reference evidence="11" key="1">
    <citation type="journal article" date="2020" name="Stud. Mycol.">
        <title>101 Dothideomycetes genomes: a test case for predicting lifestyles and emergence of pathogens.</title>
        <authorList>
            <person name="Haridas S."/>
            <person name="Albert R."/>
            <person name="Binder M."/>
            <person name="Bloem J."/>
            <person name="Labutti K."/>
            <person name="Salamov A."/>
            <person name="Andreopoulos B."/>
            <person name="Baker S."/>
            <person name="Barry K."/>
            <person name="Bills G."/>
            <person name="Bluhm B."/>
            <person name="Cannon C."/>
            <person name="Castanera R."/>
            <person name="Culley D."/>
            <person name="Daum C."/>
            <person name="Ezra D."/>
            <person name="Gonzalez J."/>
            <person name="Henrissat B."/>
            <person name="Kuo A."/>
            <person name="Liang C."/>
            <person name="Lipzen A."/>
            <person name="Lutzoni F."/>
            <person name="Magnuson J."/>
            <person name="Mondo S."/>
            <person name="Nolan M."/>
            <person name="Ohm R."/>
            <person name="Pangilinan J."/>
            <person name="Park H.-J."/>
            <person name="Ramirez L."/>
            <person name="Alfaro M."/>
            <person name="Sun H."/>
            <person name="Tritt A."/>
            <person name="Yoshinaga Y."/>
            <person name="Zwiers L.-H."/>
            <person name="Turgeon B."/>
            <person name="Goodwin S."/>
            <person name="Spatafora J."/>
            <person name="Crous P."/>
            <person name="Grigoriev I."/>
        </authorList>
    </citation>
    <scope>NUCLEOTIDE SEQUENCE</scope>
    <source>
        <strain evidence="11">CBS 130266</strain>
    </source>
</reference>
<feature type="transmembrane region" description="Helical" evidence="10">
    <location>
        <begin position="217"/>
        <end position="239"/>
    </location>
</feature>
<feature type="transmembrane region" description="Helical" evidence="10">
    <location>
        <begin position="184"/>
        <end position="205"/>
    </location>
</feature>
<keyword evidence="3" id="KW-0813">Transport</keyword>
<feature type="transmembrane region" description="Helical" evidence="10">
    <location>
        <begin position="286"/>
        <end position="316"/>
    </location>
</feature>
<evidence type="ECO:0000256" key="10">
    <source>
        <dbReference type="SAM" id="Phobius"/>
    </source>
</evidence>
<gene>
    <name evidence="11" type="ORF">EJ08DRAFT_105533</name>
</gene>
<dbReference type="GO" id="GO:0016020">
    <property type="term" value="C:membrane"/>
    <property type="evidence" value="ECO:0007669"/>
    <property type="project" value="UniProtKB-SubCell"/>
</dbReference>
<evidence type="ECO:0000256" key="8">
    <source>
        <dbReference type="ARBA" id="ARBA00023136"/>
    </source>
</evidence>
<dbReference type="NCBIfam" id="TIGR00728">
    <property type="entry name" value="OPT_sfam"/>
    <property type="match status" value="1"/>
</dbReference>
<accession>A0A9P4NVG5</accession>
<keyword evidence="6" id="KW-0653">Protein transport</keyword>
<keyword evidence="8 10" id="KW-0472">Membrane</keyword>
<feature type="transmembrane region" description="Helical" evidence="10">
    <location>
        <begin position="748"/>
        <end position="769"/>
    </location>
</feature>
<feature type="transmembrane region" description="Helical" evidence="10">
    <location>
        <begin position="113"/>
        <end position="130"/>
    </location>
</feature>
<dbReference type="OrthoDB" id="9986677at2759"/>
<dbReference type="EMBL" id="MU007023">
    <property type="protein sequence ID" value="KAF2433045.1"/>
    <property type="molecule type" value="Genomic_DNA"/>
</dbReference>